<protein>
    <submittedName>
        <fullName evidence="1">Uncharacterized protein</fullName>
    </submittedName>
</protein>
<dbReference type="Proteomes" id="UP001152561">
    <property type="component" value="Unassembled WGS sequence"/>
</dbReference>
<dbReference type="AlphaFoldDB" id="A0A9Q1MUU5"/>
<evidence type="ECO:0000313" key="1">
    <source>
        <dbReference type="EMBL" id="KAJ8567018.1"/>
    </source>
</evidence>
<organism evidence="1 2">
    <name type="scientific">Anisodus acutangulus</name>
    <dbReference type="NCBI Taxonomy" id="402998"/>
    <lineage>
        <taxon>Eukaryota</taxon>
        <taxon>Viridiplantae</taxon>
        <taxon>Streptophyta</taxon>
        <taxon>Embryophyta</taxon>
        <taxon>Tracheophyta</taxon>
        <taxon>Spermatophyta</taxon>
        <taxon>Magnoliopsida</taxon>
        <taxon>eudicotyledons</taxon>
        <taxon>Gunneridae</taxon>
        <taxon>Pentapetalae</taxon>
        <taxon>asterids</taxon>
        <taxon>lamiids</taxon>
        <taxon>Solanales</taxon>
        <taxon>Solanaceae</taxon>
        <taxon>Solanoideae</taxon>
        <taxon>Hyoscyameae</taxon>
        <taxon>Anisodus</taxon>
    </lineage>
</organism>
<name>A0A9Q1MUU5_9SOLA</name>
<keyword evidence="2" id="KW-1185">Reference proteome</keyword>
<comment type="caution">
    <text evidence="1">The sequence shown here is derived from an EMBL/GenBank/DDBJ whole genome shotgun (WGS) entry which is preliminary data.</text>
</comment>
<sequence length="99" mass="11336">MFQQKYMSSTVCSVQTHCINPFHLILDSTNLSLSLTYCRKAVAARKLDQLTGTLAQSLLPRRKCNMAPCDPKQADLINTAYKKQFMAETICTRKWHKCH</sequence>
<dbReference type="EMBL" id="JAJAGQ010000003">
    <property type="protein sequence ID" value="KAJ8567018.1"/>
    <property type="molecule type" value="Genomic_DNA"/>
</dbReference>
<evidence type="ECO:0000313" key="2">
    <source>
        <dbReference type="Proteomes" id="UP001152561"/>
    </source>
</evidence>
<accession>A0A9Q1MUU5</accession>
<proteinExistence type="predicted"/>
<gene>
    <name evidence="1" type="ORF">K7X08_019226</name>
</gene>
<reference evidence="2" key="1">
    <citation type="journal article" date="2023" name="Proc. Natl. Acad. Sci. U.S.A.">
        <title>Genomic and structural basis for evolution of tropane alkaloid biosynthesis.</title>
        <authorList>
            <person name="Wanga Y.-J."/>
            <person name="Taina T."/>
            <person name="Yua J.-Y."/>
            <person name="Lia J."/>
            <person name="Xua B."/>
            <person name="Chenc J."/>
            <person name="D'Auriad J.C."/>
            <person name="Huanga J.-P."/>
            <person name="Huanga S.-X."/>
        </authorList>
    </citation>
    <scope>NUCLEOTIDE SEQUENCE [LARGE SCALE GENOMIC DNA]</scope>
    <source>
        <strain evidence="2">cv. KIB-2019</strain>
    </source>
</reference>